<comment type="similarity">
    <text evidence="2">Belongs to the NAD(P)-dependent epimerase/dehydratase family. Dihydroflavonol-4-reductase subfamily.</text>
</comment>
<dbReference type="InterPro" id="IPR050425">
    <property type="entry name" value="NAD(P)_dehydrat-like"/>
</dbReference>
<organism evidence="4 5">
    <name type="scientific">Trametes cubensis</name>
    <dbReference type="NCBI Taxonomy" id="1111947"/>
    <lineage>
        <taxon>Eukaryota</taxon>
        <taxon>Fungi</taxon>
        <taxon>Dikarya</taxon>
        <taxon>Basidiomycota</taxon>
        <taxon>Agaricomycotina</taxon>
        <taxon>Agaricomycetes</taxon>
        <taxon>Polyporales</taxon>
        <taxon>Polyporaceae</taxon>
        <taxon>Trametes</taxon>
    </lineage>
</organism>
<evidence type="ECO:0000256" key="1">
    <source>
        <dbReference type="ARBA" id="ARBA00023002"/>
    </source>
</evidence>
<name>A0AAD7TZH7_9APHY</name>
<comment type="caution">
    <text evidence="4">The sequence shown here is derived from an EMBL/GenBank/DDBJ whole genome shotgun (WGS) entry which is preliminary data.</text>
</comment>
<dbReference type="InterPro" id="IPR036291">
    <property type="entry name" value="NAD(P)-bd_dom_sf"/>
</dbReference>
<gene>
    <name evidence="4" type="ORF">ONZ51_g2838</name>
</gene>
<evidence type="ECO:0000256" key="2">
    <source>
        <dbReference type="ARBA" id="ARBA00023445"/>
    </source>
</evidence>
<evidence type="ECO:0000313" key="4">
    <source>
        <dbReference type="EMBL" id="KAJ8489564.1"/>
    </source>
</evidence>
<dbReference type="SUPFAM" id="SSF51735">
    <property type="entry name" value="NAD(P)-binding Rossmann-fold domains"/>
    <property type="match status" value="1"/>
</dbReference>
<dbReference type="Gene3D" id="3.40.50.720">
    <property type="entry name" value="NAD(P)-binding Rossmann-like Domain"/>
    <property type="match status" value="1"/>
</dbReference>
<evidence type="ECO:0000259" key="3">
    <source>
        <dbReference type="Pfam" id="PF01370"/>
    </source>
</evidence>
<keyword evidence="1" id="KW-0560">Oxidoreductase</keyword>
<dbReference type="Proteomes" id="UP001215151">
    <property type="component" value="Unassembled WGS sequence"/>
</dbReference>
<sequence length="352" mass="38835">MPTVSAPTNVLVTGANGYLGLWIVRALLERGYSVKGAVRSRTVADTISRFIQDKYPEQAAKFRCVLVPDITVDGAFDDAVADVSAVIHTASPVLLAEEDPDSCIKPAVGGTVSILHSVLKYGTHVKRVIITSSIAAVFSTYGPSGLYTEEMWNDDAVKTVREQGRDAPGDLKYAASKVLSEKAAWEFVHDHKDDIKFDLCTVLPSWVMGPLPRDLSSPSEMGSSPRHLYDQLFAVPAPPRREPRCFNYVDVHDVVDVHVRALEVEAAGGERILVSSHVCTWQDWLDAAKALGVLPKLDKKDPLAEGDYPPHPTSSNEKAKRLFNMEFKTLPETFKEVYEQWSALGWLAHLEH</sequence>
<dbReference type="InterPro" id="IPR001509">
    <property type="entry name" value="Epimerase_deHydtase"/>
</dbReference>
<dbReference type="PANTHER" id="PTHR10366">
    <property type="entry name" value="NAD DEPENDENT EPIMERASE/DEHYDRATASE"/>
    <property type="match status" value="1"/>
</dbReference>
<proteinExistence type="inferred from homology"/>
<reference evidence="4" key="1">
    <citation type="submission" date="2022-11" db="EMBL/GenBank/DDBJ databases">
        <title>Genome Sequence of Cubamyces cubensis.</title>
        <authorList>
            <person name="Buettner E."/>
        </authorList>
    </citation>
    <scope>NUCLEOTIDE SEQUENCE</scope>
    <source>
        <strain evidence="4">MPL-01</strain>
    </source>
</reference>
<dbReference type="AlphaFoldDB" id="A0AAD7TZH7"/>
<evidence type="ECO:0000313" key="5">
    <source>
        <dbReference type="Proteomes" id="UP001215151"/>
    </source>
</evidence>
<dbReference type="EMBL" id="JAPEVG010000047">
    <property type="protein sequence ID" value="KAJ8489564.1"/>
    <property type="molecule type" value="Genomic_DNA"/>
</dbReference>
<dbReference type="GO" id="GO:0016616">
    <property type="term" value="F:oxidoreductase activity, acting on the CH-OH group of donors, NAD or NADP as acceptor"/>
    <property type="evidence" value="ECO:0007669"/>
    <property type="project" value="TreeGrafter"/>
</dbReference>
<feature type="domain" description="NAD-dependent epimerase/dehydratase" evidence="3">
    <location>
        <begin position="10"/>
        <end position="268"/>
    </location>
</feature>
<protein>
    <recommendedName>
        <fullName evidence="3">NAD-dependent epimerase/dehydratase domain-containing protein</fullName>
    </recommendedName>
</protein>
<dbReference type="PANTHER" id="PTHR10366:SF564">
    <property type="entry name" value="STEROL-4-ALPHA-CARBOXYLATE 3-DEHYDROGENASE, DECARBOXYLATING"/>
    <property type="match status" value="1"/>
</dbReference>
<keyword evidence="5" id="KW-1185">Reference proteome</keyword>
<accession>A0AAD7TZH7</accession>
<dbReference type="Pfam" id="PF01370">
    <property type="entry name" value="Epimerase"/>
    <property type="match status" value="1"/>
</dbReference>